<dbReference type="PANTHER" id="PTHR43537:SF24">
    <property type="entry name" value="GLUCONATE OPERON TRANSCRIPTIONAL REPRESSOR"/>
    <property type="match status" value="1"/>
</dbReference>
<dbReference type="InterPro" id="IPR000524">
    <property type="entry name" value="Tscrpt_reg_HTH_GntR"/>
</dbReference>
<name>A0ABU0R9T5_9MICO</name>
<dbReference type="Gene3D" id="1.10.10.10">
    <property type="entry name" value="Winged helix-like DNA-binding domain superfamily/Winged helix DNA-binding domain"/>
    <property type="match status" value="1"/>
</dbReference>
<proteinExistence type="predicted"/>
<dbReference type="Proteomes" id="UP001239083">
    <property type="component" value="Unassembled WGS sequence"/>
</dbReference>
<evidence type="ECO:0000313" key="5">
    <source>
        <dbReference type="EMBL" id="MDQ0893981.1"/>
    </source>
</evidence>
<keyword evidence="1" id="KW-0805">Transcription regulation</keyword>
<dbReference type="PROSITE" id="PS50949">
    <property type="entry name" value="HTH_GNTR"/>
    <property type="match status" value="1"/>
</dbReference>
<dbReference type="InterPro" id="IPR008920">
    <property type="entry name" value="TF_FadR/GntR_C"/>
</dbReference>
<dbReference type="InterPro" id="IPR011711">
    <property type="entry name" value="GntR_C"/>
</dbReference>
<dbReference type="InterPro" id="IPR036388">
    <property type="entry name" value="WH-like_DNA-bd_sf"/>
</dbReference>
<evidence type="ECO:0000256" key="3">
    <source>
        <dbReference type="ARBA" id="ARBA00023163"/>
    </source>
</evidence>
<dbReference type="SUPFAM" id="SSF46785">
    <property type="entry name" value="Winged helix' DNA-binding domain"/>
    <property type="match status" value="1"/>
</dbReference>
<organism evidence="5 6">
    <name type="scientific">Agromyces ramosus</name>
    <dbReference type="NCBI Taxonomy" id="33879"/>
    <lineage>
        <taxon>Bacteria</taxon>
        <taxon>Bacillati</taxon>
        <taxon>Actinomycetota</taxon>
        <taxon>Actinomycetes</taxon>
        <taxon>Micrococcales</taxon>
        <taxon>Microbacteriaceae</taxon>
        <taxon>Agromyces</taxon>
    </lineage>
</organism>
<dbReference type="Gene3D" id="1.20.120.530">
    <property type="entry name" value="GntR ligand-binding domain-like"/>
    <property type="match status" value="1"/>
</dbReference>
<accession>A0ABU0R9T5</accession>
<dbReference type="EMBL" id="JAUSYY010000001">
    <property type="protein sequence ID" value="MDQ0893981.1"/>
    <property type="molecule type" value="Genomic_DNA"/>
</dbReference>
<dbReference type="Pfam" id="PF07729">
    <property type="entry name" value="FCD"/>
    <property type="match status" value="1"/>
</dbReference>
<evidence type="ECO:0000259" key="4">
    <source>
        <dbReference type="PROSITE" id="PS50949"/>
    </source>
</evidence>
<evidence type="ECO:0000256" key="1">
    <source>
        <dbReference type="ARBA" id="ARBA00023015"/>
    </source>
</evidence>
<keyword evidence="6" id="KW-1185">Reference proteome</keyword>
<reference evidence="5 6" key="1">
    <citation type="submission" date="2023-07" db="EMBL/GenBank/DDBJ databases">
        <title>Comparative genomics of wheat-associated soil bacteria to identify genetic determinants of phenazine resistance.</title>
        <authorList>
            <person name="Mouncey N."/>
        </authorList>
    </citation>
    <scope>NUCLEOTIDE SEQUENCE [LARGE SCALE GENOMIC DNA]</scope>
    <source>
        <strain evidence="5 6">V3I3</strain>
    </source>
</reference>
<evidence type="ECO:0000256" key="2">
    <source>
        <dbReference type="ARBA" id="ARBA00023125"/>
    </source>
</evidence>
<dbReference type="Pfam" id="PF00392">
    <property type="entry name" value="GntR"/>
    <property type="match status" value="1"/>
</dbReference>
<gene>
    <name evidence="5" type="ORF">QFZ26_001536</name>
</gene>
<keyword evidence="2 5" id="KW-0238">DNA-binding</keyword>
<dbReference type="SUPFAM" id="SSF48008">
    <property type="entry name" value="GntR ligand-binding domain-like"/>
    <property type="match status" value="1"/>
</dbReference>
<comment type="caution">
    <text evidence="5">The sequence shown here is derived from an EMBL/GenBank/DDBJ whole genome shotgun (WGS) entry which is preliminary data.</text>
</comment>
<feature type="domain" description="HTH gntR-type" evidence="4">
    <location>
        <begin position="25"/>
        <end position="92"/>
    </location>
</feature>
<dbReference type="SMART" id="SM00345">
    <property type="entry name" value="HTH_GNTR"/>
    <property type="match status" value="1"/>
</dbReference>
<dbReference type="PANTHER" id="PTHR43537">
    <property type="entry name" value="TRANSCRIPTIONAL REGULATOR, GNTR FAMILY"/>
    <property type="match status" value="1"/>
</dbReference>
<dbReference type="InterPro" id="IPR036390">
    <property type="entry name" value="WH_DNA-bd_sf"/>
</dbReference>
<evidence type="ECO:0000313" key="6">
    <source>
        <dbReference type="Proteomes" id="UP001239083"/>
    </source>
</evidence>
<protein>
    <submittedName>
        <fullName evidence="5">DNA-binding GntR family transcriptional regulator</fullName>
    </submittedName>
</protein>
<dbReference type="GO" id="GO:0003677">
    <property type="term" value="F:DNA binding"/>
    <property type="evidence" value="ECO:0007669"/>
    <property type="project" value="UniProtKB-KW"/>
</dbReference>
<sequence>MMARSSMEYSDGMAKADILQAPRREILSDNVYLQLKSLIMNGQVRPGERMNIEDLSRRLDVSPTPVREALARLESEELAIKLPLRGYTTTNLLDAGQIVDLYDLRLLLEVPSAGRAAGRLTDAQANLLKEELSSVSEAPEETQYESYRAFVDHDARLHQLILTIAGNEMVTRAFIRLHGHLHLYRLAYDGRFGEHSLTEHEHLVEALLSRDPVAAEDAMRTHLTRARDRVLAGFEKQE</sequence>
<dbReference type="SMART" id="SM00895">
    <property type="entry name" value="FCD"/>
    <property type="match status" value="1"/>
</dbReference>
<keyword evidence="3" id="KW-0804">Transcription</keyword>